<protein>
    <submittedName>
        <fullName evidence="2">Uncharacterized protein</fullName>
    </submittedName>
</protein>
<organism evidence="2 3">
    <name type="scientific">Parasedimentitalea maritima</name>
    <dbReference type="NCBI Taxonomy" id="2578117"/>
    <lineage>
        <taxon>Bacteria</taxon>
        <taxon>Pseudomonadati</taxon>
        <taxon>Pseudomonadota</taxon>
        <taxon>Alphaproteobacteria</taxon>
        <taxon>Rhodobacterales</taxon>
        <taxon>Paracoccaceae</taxon>
        <taxon>Parasedimentitalea</taxon>
    </lineage>
</organism>
<proteinExistence type="predicted"/>
<evidence type="ECO:0000313" key="3">
    <source>
        <dbReference type="Proteomes" id="UP000441586"/>
    </source>
</evidence>
<sequence>MGKLISLIVLTLALAGPAIADSLNWRIRSEHPNVVSLEFYSQDYSRAWPGDGEVYILDDYDTHSYNLECRSGEKICYGAWVRGDSDSYWGVGRNDASGCSDCCYTCGQGDTDLRILNN</sequence>
<keyword evidence="1" id="KW-0732">Signal</keyword>
<evidence type="ECO:0000256" key="1">
    <source>
        <dbReference type="SAM" id="SignalP"/>
    </source>
</evidence>
<dbReference type="AlphaFoldDB" id="A0A6A4R7I5"/>
<evidence type="ECO:0000313" key="2">
    <source>
        <dbReference type="EMBL" id="KAE9627401.1"/>
    </source>
</evidence>
<accession>A0A6A4R7I5</accession>
<dbReference type="Proteomes" id="UP000441586">
    <property type="component" value="Unassembled WGS sequence"/>
</dbReference>
<feature type="chain" id="PRO_5025581629" evidence="1">
    <location>
        <begin position="21"/>
        <end position="118"/>
    </location>
</feature>
<dbReference type="EMBL" id="WSFO01000013">
    <property type="protein sequence ID" value="KAE9627401.1"/>
    <property type="molecule type" value="Genomic_DNA"/>
</dbReference>
<name>A0A6A4R7I5_9RHOB</name>
<dbReference type="RefSeq" id="WP_158981240.1">
    <property type="nucleotide sequence ID" value="NZ_WSFO01000013.1"/>
</dbReference>
<feature type="signal peptide" evidence="1">
    <location>
        <begin position="1"/>
        <end position="20"/>
    </location>
</feature>
<reference evidence="2 3" key="1">
    <citation type="submission" date="2019-12" db="EMBL/GenBank/DDBJ databases">
        <authorList>
            <person name="Zhang Y.-J."/>
        </authorList>
    </citation>
    <scope>NUCLEOTIDE SEQUENCE [LARGE SCALE GENOMIC DNA]</scope>
    <source>
        <strain evidence="2 3">H18S-6</strain>
    </source>
</reference>
<gene>
    <name evidence="2" type="ORF">GP644_19740</name>
</gene>
<comment type="caution">
    <text evidence="2">The sequence shown here is derived from an EMBL/GenBank/DDBJ whole genome shotgun (WGS) entry which is preliminary data.</text>
</comment>